<accession>A0A835ZS34</accession>
<feature type="region of interest" description="Disordered" evidence="1">
    <location>
        <begin position="1"/>
        <end position="21"/>
    </location>
</feature>
<feature type="transmembrane region" description="Helical" evidence="2">
    <location>
        <begin position="33"/>
        <end position="56"/>
    </location>
</feature>
<keyword evidence="2" id="KW-0472">Membrane</keyword>
<protein>
    <recommendedName>
        <fullName evidence="5">G-protein coupled receptors family 1 profile domain-containing protein</fullName>
    </recommendedName>
</protein>
<evidence type="ECO:0000313" key="4">
    <source>
        <dbReference type="Proteomes" id="UP000664991"/>
    </source>
</evidence>
<dbReference type="Proteomes" id="UP000664991">
    <property type="component" value="Chromosome 15"/>
</dbReference>
<keyword evidence="2" id="KW-1133">Transmembrane helix</keyword>
<comment type="caution">
    <text evidence="3">The sequence shown here is derived from an EMBL/GenBank/DDBJ whole genome shotgun (WGS) entry which is preliminary data.</text>
</comment>
<name>A0A835ZS34_SHEEP</name>
<evidence type="ECO:0000256" key="1">
    <source>
        <dbReference type="SAM" id="MobiDB-lite"/>
    </source>
</evidence>
<dbReference type="SUPFAM" id="SSF81321">
    <property type="entry name" value="Family A G protein-coupled receptor-like"/>
    <property type="match status" value="1"/>
</dbReference>
<sequence>MARMMNSRPSGKCGDAYSNPQGHPTLHPTDFSLGLLSLLDACYVLVITLPILATLTTSQMVISYGRCAAQFSFFTDFTISFTVHSLCLLTGMAYGSFVAVSDPLS</sequence>
<dbReference type="AlphaFoldDB" id="A0A835ZS34"/>
<reference evidence="3 4" key="1">
    <citation type="submission" date="2020-12" db="EMBL/GenBank/DDBJ databases">
        <title>De novo assembly of Tibetan sheep genome.</title>
        <authorList>
            <person name="Li X."/>
        </authorList>
    </citation>
    <scope>NUCLEOTIDE SEQUENCE [LARGE SCALE GENOMIC DNA]</scope>
    <source>
        <tissue evidence="3">Heart</tissue>
    </source>
</reference>
<feature type="transmembrane region" description="Helical" evidence="2">
    <location>
        <begin position="77"/>
        <end position="100"/>
    </location>
</feature>
<keyword evidence="2" id="KW-0812">Transmembrane</keyword>
<dbReference type="EMBL" id="JAEMGP010000015">
    <property type="protein sequence ID" value="KAG5200175.1"/>
    <property type="molecule type" value="Genomic_DNA"/>
</dbReference>
<dbReference type="PANTHER" id="PTHR48018">
    <property type="entry name" value="OLFACTORY RECEPTOR"/>
    <property type="match status" value="1"/>
</dbReference>
<evidence type="ECO:0000313" key="3">
    <source>
        <dbReference type="EMBL" id="KAG5200175.1"/>
    </source>
</evidence>
<organism evidence="3 4">
    <name type="scientific">Ovis aries</name>
    <name type="common">Sheep</name>
    <dbReference type="NCBI Taxonomy" id="9940"/>
    <lineage>
        <taxon>Eukaryota</taxon>
        <taxon>Metazoa</taxon>
        <taxon>Chordata</taxon>
        <taxon>Craniata</taxon>
        <taxon>Vertebrata</taxon>
        <taxon>Euteleostomi</taxon>
        <taxon>Mammalia</taxon>
        <taxon>Eutheria</taxon>
        <taxon>Laurasiatheria</taxon>
        <taxon>Artiodactyla</taxon>
        <taxon>Ruminantia</taxon>
        <taxon>Pecora</taxon>
        <taxon>Bovidae</taxon>
        <taxon>Caprinae</taxon>
        <taxon>Ovis</taxon>
    </lineage>
</organism>
<evidence type="ECO:0000256" key="2">
    <source>
        <dbReference type="SAM" id="Phobius"/>
    </source>
</evidence>
<evidence type="ECO:0008006" key="5">
    <source>
        <dbReference type="Google" id="ProtNLM"/>
    </source>
</evidence>
<gene>
    <name evidence="3" type="ORF">JEQ12_006654</name>
</gene>
<dbReference type="Gene3D" id="1.20.1070.10">
    <property type="entry name" value="Rhodopsin 7-helix transmembrane proteins"/>
    <property type="match status" value="1"/>
</dbReference>
<proteinExistence type="predicted"/>